<gene>
    <name evidence="1" type="ORF">HQ945_08005</name>
</gene>
<dbReference type="PANTHER" id="PTHR37418">
    <property type="entry name" value="3-KETO-5-AMINOHEXANOATE CLEAVAGE ENZYME-RELATED"/>
    <property type="match status" value="1"/>
</dbReference>
<dbReference type="AlphaFoldDB" id="A0A849VP37"/>
<evidence type="ECO:0000313" key="1">
    <source>
        <dbReference type="EMBL" id="NTS31196.1"/>
    </source>
</evidence>
<keyword evidence="2" id="KW-1185">Reference proteome</keyword>
<dbReference type="Gene3D" id="3.20.20.70">
    <property type="entry name" value="Aldolase class I"/>
    <property type="match status" value="1"/>
</dbReference>
<dbReference type="InterPro" id="IPR008567">
    <property type="entry name" value="BKACE"/>
</dbReference>
<dbReference type="RefSeq" id="WP_113280723.1">
    <property type="nucleotide sequence ID" value="NZ_JABUMX010000002.1"/>
</dbReference>
<organism evidence="1 2">
    <name type="scientific">Phyllobacterium pellucidum</name>
    <dbReference type="NCBI Taxonomy" id="2740464"/>
    <lineage>
        <taxon>Bacteria</taxon>
        <taxon>Pseudomonadati</taxon>
        <taxon>Pseudomonadota</taxon>
        <taxon>Alphaproteobacteria</taxon>
        <taxon>Hyphomicrobiales</taxon>
        <taxon>Phyllobacteriaceae</taxon>
        <taxon>Phyllobacterium</taxon>
    </lineage>
</organism>
<accession>A0A849VP37</accession>
<dbReference type="PANTHER" id="PTHR37418:SF1">
    <property type="entry name" value="3-KETO-5-AMINOHEXANOATE CLEAVAGE PROTEIN"/>
    <property type="match status" value="1"/>
</dbReference>
<sequence length="251" mass="26795">MLQACLNGGRNRDFHAAVPFTADELARDAALVVAAGAGELHIHPRDLDGNESLAASDVSAAIRAIRESVPEVPIGVSTHWRIPPGGKARQAPIAQWQELPDYVSVNLIEEDAAEIMALVWDKGIGVEAGLWSISDAERFIALPDAKKCLRVLIEVNEQDFDEAMAVATGIISVLEQAKFELPILLHGDEASVWPMFNLAIARGYDGRIGLEDGKLLPEGKEAEDNADLIRAAVVLAHGGDTLLGTANEKGG</sequence>
<reference evidence="1 2" key="1">
    <citation type="submission" date="2020-05" db="EMBL/GenBank/DDBJ databases">
        <authorList>
            <person name="Kim M.K."/>
        </authorList>
    </citation>
    <scope>NUCLEOTIDE SEQUENCE [LARGE SCALE GENOMIC DNA]</scope>
    <source>
        <strain evidence="1 2">BT25</strain>
    </source>
</reference>
<dbReference type="EMBL" id="JABUMX010000002">
    <property type="protein sequence ID" value="NTS31196.1"/>
    <property type="molecule type" value="Genomic_DNA"/>
</dbReference>
<dbReference type="Proteomes" id="UP000550508">
    <property type="component" value="Unassembled WGS sequence"/>
</dbReference>
<comment type="caution">
    <text evidence="1">The sequence shown here is derived from an EMBL/GenBank/DDBJ whole genome shotgun (WGS) entry which is preliminary data.</text>
</comment>
<name>A0A849VP37_9HYPH</name>
<protein>
    <submittedName>
        <fullName evidence="1">3-keto-5-aminohexanoate cleavage protein</fullName>
    </submittedName>
</protein>
<dbReference type="GO" id="GO:0043720">
    <property type="term" value="F:3-keto-5-aminohexanoate cleavage activity"/>
    <property type="evidence" value="ECO:0007669"/>
    <property type="project" value="InterPro"/>
</dbReference>
<dbReference type="Pfam" id="PF05853">
    <property type="entry name" value="BKACE"/>
    <property type="match status" value="2"/>
</dbReference>
<proteinExistence type="predicted"/>
<dbReference type="InterPro" id="IPR013785">
    <property type="entry name" value="Aldolase_TIM"/>
</dbReference>
<evidence type="ECO:0000313" key="2">
    <source>
        <dbReference type="Proteomes" id="UP000550508"/>
    </source>
</evidence>